<sequence length="91" mass="9849">MHRSASSSNAGLSDEFFVNLSQAAMASPLLKAAAASDDLPKYDDYITETTKKETAFHHHKSTGEKAVHLIPVVLILCALTLWLLSRPAGKI</sequence>
<dbReference type="STRING" id="3641.A0A061GUZ4"/>
<evidence type="ECO:0000313" key="3">
    <source>
        <dbReference type="Proteomes" id="UP000026915"/>
    </source>
</evidence>
<keyword evidence="1" id="KW-1133">Transmembrane helix</keyword>
<dbReference type="EMBL" id="CM001887">
    <property type="protein sequence ID" value="EOY30964.1"/>
    <property type="molecule type" value="Genomic_DNA"/>
</dbReference>
<dbReference type="PANTHER" id="PTHR34189">
    <property type="entry name" value="TRANSMEMBRANE PROTEIN"/>
    <property type="match status" value="1"/>
</dbReference>
<dbReference type="Proteomes" id="UP000026915">
    <property type="component" value="Chromosome 9"/>
</dbReference>
<protein>
    <submittedName>
        <fullName evidence="2">Uncharacterized protein</fullName>
    </submittedName>
</protein>
<dbReference type="eggNOG" id="ENOG502SUCS">
    <property type="taxonomic scope" value="Eukaryota"/>
</dbReference>
<dbReference type="PANTHER" id="PTHR34189:SF10">
    <property type="entry name" value="TRANSMEMBRANE PROTEIN"/>
    <property type="match status" value="1"/>
</dbReference>
<keyword evidence="1" id="KW-0812">Transmembrane</keyword>
<organism evidence="2 3">
    <name type="scientific">Theobroma cacao</name>
    <name type="common">Cacao</name>
    <name type="synonym">Cocoa</name>
    <dbReference type="NCBI Taxonomy" id="3641"/>
    <lineage>
        <taxon>Eukaryota</taxon>
        <taxon>Viridiplantae</taxon>
        <taxon>Streptophyta</taxon>
        <taxon>Embryophyta</taxon>
        <taxon>Tracheophyta</taxon>
        <taxon>Spermatophyta</taxon>
        <taxon>Magnoliopsida</taxon>
        <taxon>eudicotyledons</taxon>
        <taxon>Gunneridae</taxon>
        <taxon>Pentapetalae</taxon>
        <taxon>rosids</taxon>
        <taxon>malvids</taxon>
        <taxon>Malvales</taxon>
        <taxon>Malvaceae</taxon>
        <taxon>Byttnerioideae</taxon>
        <taxon>Theobroma</taxon>
    </lineage>
</organism>
<reference evidence="2 3" key="1">
    <citation type="journal article" date="2013" name="Genome Biol.">
        <title>The genome sequence of the most widely cultivated cacao type and its use to identify candidate genes regulating pod color.</title>
        <authorList>
            <person name="Motamayor J.C."/>
            <person name="Mockaitis K."/>
            <person name="Schmutz J."/>
            <person name="Haiminen N."/>
            <person name="Iii D.L."/>
            <person name="Cornejo O."/>
            <person name="Findley S.D."/>
            <person name="Zheng P."/>
            <person name="Utro F."/>
            <person name="Royaert S."/>
            <person name="Saski C."/>
            <person name="Jenkins J."/>
            <person name="Podicheti R."/>
            <person name="Zhao M."/>
            <person name="Scheffler B.E."/>
            <person name="Stack J.C."/>
            <person name="Feltus F.A."/>
            <person name="Mustiga G.M."/>
            <person name="Amores F."/>
            <person name="Phillips W."/>
            <person name="Marelli J.P."/>
            <person name="May G.D."/>
            <person name="Shapiro H."/>
            <person name="Ma J."/>
            <person name="Bustamante C.D."/>
            <person name="Schnell R.J."/>
            <person name="Main D."/>
            <person name="Gilbert D."/>
            <person name="Parida L."/>
            <person name="Kuhn D.N."/>
        </authorList>
    </citation>
    <scope>NUCLEOTIDE SEQUENCE [LARGE SCALE GENOMIC DNA]</scope>
    <source>
        <strain evidence="3">cv. Matina 1-6</strain>
    </source>
</reference>
<dbReference type="OMA" id="ILWIFSH"/>
<accession>A0A061GUZ4</accession>
<keyword evidence="1" id="KW-0472">Membrane</keyword>
<dbReference type="AlphaFoldDB" id="A0A061GUZ4"/>
<dbReference type="Gramene" id="EOY30964">
    <property type="protein sequence ID" value="EOY30964"/>
    <property type="gene ID" value="TCM_038004"/>
</dbReference>
<dbReference type="InParanoid" id="A0A061GUZ4"/>
<evidence type="ECO:0000256" key="1">
    <source>
        <dbReference type="SAM" id="Phobius"/>
    </source>
</evidence>
<proteinExistence type="predicted"/>
<name>A0A061GUZ4_THECC</name>
<dbReference type="HOGENOM" id="CLU_175877_0_0_1"/>
<feature type="transmembrane region" description="Helical" evidence="1">
    <location>
        <begin position="66"/>
        <end position="84"/>
    </location>
</feature>
<gene>
    <name evidence="2" type="ORF">TCM_038004</name>
</gene>
<keyword evidence="3" id="KW-1185">Reference proteome</keyword>
<evidence type="ECO:0000313" key="2">
    <source>
        <dbReference type="EMBL" id="EOY30964.1"/>
    </source>
</evidence>